<accession>A0AAU9D5S4</accession>
<evidence type="ECO:0000259" key="1">
    <source>
        <dbReference type="PROSITE" id="PS51186"/>
    </source>
</evidence>
<gene>
    <name evidence="2" type="ORF">XA3_13140</name>
</gene>
<dbReference type="Gene3D" id="3.40.630.30">
    <property type="match status" value="1"/>
</dbReference>
<dbReference type="SUPFAM" id="SSF55729">
    <property type="entry name" value="Acyl-CoA N-acyltransferases (Nat)"/>
    <property type="match status" value="1"/>
</dbReference>
<proteinExistence type="predicted"/>
<evidence type="ECO:0000313" key="2">
    <source>
        <dbReference type="EMBL" id="BDR58873.1"/>
    </source>
</evidence>
<name>A0AAU9D5S4_9LACO</name>
<dbReference type="Pfam" id="PF13673">
    <property type="entry name" value="Acetyltransf_10"/>
    <property type="match status" value="1"/>
</dbReference>
<dbReference type="PROSITE" id="PS51186">
    <property type="entry name" value="GNAT"/>
    <property type="match status" value="1"/>
</dbReference>
<dbReference type="InterPro" id="IPR000182">
    <property type="entry name" value="GNAT_dom"/>
</dbReference>
<dbReference type="CDD" id="cd04301">
    <property type="entry name" value="NAT_SF"/>
    <property type="match status" value="1"/>
</dbReference>
<keyword evidence="3" id="KW-1185">Reference proteome</keyword>
<feature type="domain" description="N-acetyltransferase" evidence="1">
    <location>
        <begin position="9"/>
        <end position="150"/>
    </location>
</feature>
<sequence>MKEIKIEIKRTQELTAEQMLEILNERIKVFVVEQQCPYQEVDHKDSVAEHVILTKNGQMAAYSRIVPHDDPNFISFGRVLVVKEYRRQHLAVALIEAVLKEIERINPKKPIQIAAQSYLQDFYQSFGFRPVSEVYLEDGISHIDLVLNAR</sequence>
<reference evidence="2 3" key="1">
    <citation type="journal article" date="2023" name="Microbiol. Spectr.">
        <title>Symbiosis of Carpenter Bees with Uncharacterized Lactic Acid Bacteria Showing NAD Auxotrophy.</title>
        <authorList>
            <person name="Kawasaki S."/>
            <person name="Ozawa K."/>
            <person name="Mori T."/>
            <person name="Yamamoto A."/>
            <person name="Ito M."/>
            <person name="Ohkuma M."/>
            <person name="Sakamoto M."/>
            <person name="Matsutani M."/>
        </authorList>
    </citation>
    <scope>NUCLEOTIDE SEQUENCE [LARGE SCALE GENOMIC DNA]</scope>
    <source>
        <strain evidence="2 3">XA3</strain>
    </source>
</reference>
<dbReference type="EMBL" id="AP026802">
    <property type="protein sequence ID" value="BDR58873.1"/>
    <property type="molecule type" value="Genomic_DNA"/>
</dbReference>
<dbReference type="AlphaFoldDB" id="A0AAU9D5S4"/>
<dbReference type="Proteomes" id="UP001321861">
    <property type="component" value="Chromosome"/>
</dbReference>
<organism evidence="2 3">
    <name type="scientific">Xylocopilactobacillus apicola</name>
    <dbReference type="NCBI Taxonomy" id="2932184"/>
    <lineage>
        <taxon>Bacteria</taxon>
        <taxon>Bacillati</taxon>
        <taxon>Bacillota</taxon>
        <taxon>Bacilli</taxon>
        <taxon>Lactobacillales</taxon>
        <taxon>Lactobacillaceae</taxon>
        <taxon>Xylocopilactobacillus</taxon>
    </lineage>
</organism>
<dbReference type="GO" id="GO:0016747">
    <property type="term" value="F:acyltransferase activity, transferring groups other than amino-acyl groups"/>
    <property type="evidence" value="ECO:0007669"/>
    <property type="project" value="InterPro"/>
</dbReference>
<dbReference type="KEGG" id="xap:XA3_13140"/>
<protein>
    <submittedName>
        <fullName evidence="2">Acetyltransferase</fullName>
    </submittedName>
</protein>
<dbReference type="RefSeq" id="WP_317634701.1">
    <property type="nucleotide sequence ID" value="NZ_AP026802.1"/>
</dbReference>
<evidence type="ECO:0000313" key="3">
    <source>
        <dbReference type="Proteomes" id="UP001321861"/>
    </source>
</evidence>
<dbReference type="InterPro" id="IPR016181">
    <property type="entry name" value="Acyl_CoA_acyltransferase"/>
</dbReference>